<organism evidence="4 5">
    <name type="scientific">Nonomuraea antimicrobica</name>
    <dbReference type="NCBI Taxonomy" id="561173"/>
    <lineage>
        <taxon>Bacteria</taxon>
        <taxon>Bacillati</taxon>
        <taxon>Actinomycetota</taxon>
        <taxon>Actinomycetes</taxon>
        <taxon>Streptosporangiales</taxon>
        <taxon>Streptosporangiaceae</taxon>
        <taxon>Nonomuraea</taxon>
    </lineage>
</organism>
<dbReference type="Proteomes" id="UP001500902">
    <property type="component" value="Unassembled WGS sequence"/>
</dbReference>
<protein>
    <recommendedName>
        <fullName evidence="6">Calcineurin-like phosphoesterase</fullName>
    </recommendedName>
</protein>
<evidence type="ECO:0000256" key="1">
    <source>
        <dbReference type="SAM" id="MobiDB-lite"/>
    </source>
</evidence>
<dbReference type="EMBL" id="BAAAZP010000003">
    <property type="protein sequence ID" value="GAA3643005.1"/>
    <property type="molecule type" value="Genomic_DNA"/>
</dbReference>
<feature type="domain" description="Phosphodiester glycosidase" evidence="3">
    <location>
        <begin position="1"/>
        <end position="55"/>
    </location>
</feature>
<reference evidence="5" key="1">
    <citation type="journal article" date="2019" name="Int. J. Syst. Evol. Microbiol.">
        <title>The Global Catalogue of Microorganisms (GCM) 10K type strain sequencing project: providing services to taxonomists for standard genome sequencing and annotation.</title>
        <authorList>
            <consortium name="The Broad Institute Genomics Platform"/>
            <consortium name="The Broad Institute Genome Sequencing Center for Infectious Disease"/>
            <person name="Wu L."/>
            <person name="Ma J."/>
        </authorList>
    </citation>
    <scope>NUCLEOTIDE SEQUENCE [LARGE SCALE GENOMIC DNA]</scope>
    <source>
        <strain evidence="5">JCM 16904</strain>
    </source>
</reference>
<feature type="domain" description="Calcineurin-like phosphoesterase" evidence="2">
    <location>
        <begin position="430"/>
        <end position="620"/>
    </location>
</feature>
<proteinExistence type="predicted"/>
<comment type="caution">
    <text evidence="4">The sequence shown here is derived from an EMBL/GenBank/DDBJ whole genome shotgun (WGS) entry which is preliminary data.</text>
</comment>
<gene>
    <name evidence="4" type="ORF">GCM10022224_001690</name>
</gene>
<dbReference type="PANTHER" id="PTHR43143:SF1">
    <property type="entry name" value="SERINE_THREONINE-PROTEIN PHOSPHATASE CPPED1"/>
    <property type="match status" value="1"/>
</dbReference>
<dbReference type="InterPro" id="IPR051918">
    <property type="entry name" value="STPP_CPPED1"/>
</dbReference>
<dbReference type="InterPro" id="IPR018711">
    <property type="entry name" value="NAGPA"/>
</dbReference>
<dbReference type="InterPro" id="IPR029052">
    <property type="entry name" value="Metallo-depent_PP-like"/>
</dbReference>
<sequence>MADRLVRLGANVGLEIDGGGSATMATRSPGSAQVRIANEPNDGTERLVPNGLAVYGKKGSGELRGLWVRPAVETSLAPGTGPVPGGRPDRVFLGLTRTIAATGHDETYGPVDGANAAAREPRWSATHGSADDGVFRAKLPGTATVTASSRSVRGSTRLEVLGRAVRLEPTQTSVNIADASASASLGIVGYDEHGNSAPVEPRDLTLTYDTTLLDLTADDAGGYRITARKPSGAGLVTVRVGDVTTTVAVSVGVEKRTLANFDNAAQWTAGSARGTATVTPVAEGVSGGGLKLAYDFTQSTATRTAYATSPQRLGQPGQTRAFGLSVYGRGQGEWTAIQVIDATGKATSVYGPYITWNGWREIEFPVPAGLAQPVTVNRFYAIEIKANRQYASDVLIDELYAQVAPSVEAPAAPQVRDRLVSGQQGRGDWRFAVMSDAQFVARDPDSALVAGARRTLREIKAAGPDFLVIAGDLVDEASEADFQLAKRILDEELGGALPYYYVPGNHEVMGASIANFRTYFGATNRTFDHKGTRFVTLDTSLGTIRGGGFDQLERLRTALDEAAGDDRVGSLVVIEHHPPRDPTAAKLSQLADRKEAALVEQWLADFQHRTGKGAAFVGGHVGTFDAGRVDGVPYLINGNSAKTPSTTPAQGGFTGWSLLSVDPVGKAERTAAKLFPFAGGPRWLTAELRPHVDELTVTAPAQLKVGASAQVSATITQGSRQVPAAYPAGVTWSGSRDLHVGEARSADRGDVAVFDPATGTLTARRTGTVTLSVTVNDVTREATLTIVR</sequence>
<dbReference type="Gene3D" id="3.60.21.10">
    <property type="match status" value="1"/>
</dbReference>
<dbReference type="SUPFAM" id="SSF56300">
    <property type="entry name" value="Metallo-dependent phosphatases"/>
    <property type="match status" value="1"/>
</dbReference>
<evidence type="ECO:0000259" key="2">
    <source>
        <dbReference type="Pfam" id="PF00149"/>
    </source>
</evidence>
<evidence type="ECO:0000259" key="3">
    <source>
        <dbReference type="Pfam" id="PF09992"/>
    </source>
</evidence>
<dbReference type="InterPro" id="IPR004843">
    <property type="entry name" value="Calcineurin-like_PHP"/>
</dbReference>
<dbReference type="Pfam" id="PF00149">
    <property type="entry name" value="Metallophos"/>
    <property type="match status" value="1"/>
</dbReference>
<dbReference type="Gene3D" id="2.60.40.1080">
    <property type="match status" value="1"/>
</dbReference>
<keyword evidence="5" id="KW-1185">Reference proteome</keyword>
<dbReference type="Pfam" id="PF09992">
    <property type="entry name" value="NAGPA"/>
    <property type="match status" value="1"/>
</dbReference>
<dbReference type="PANTHER" id="PTHR43143">
    <property type="entry name" value="METALLOPHOSPHOESTERASE, CALCINEURIN SUPERFAMILY"/>
    <property type="match status" value="1"/>
</dbReference>
<accession>A0ABP7AZ29</accession>
<name>A0ABP7AZ29_9ACTN</name>
<evidence type="ECO:0008006" key="6">
    <source>
        <dbReference type="Google" id="ProtNLM"/>
    </source>
</evidence>
<feature type="region of interest" description="Disordered" evidence="1">
    <location>
        <begin position="21"/>
        <end position="44"/>
    </location>
</feature>
<evidence type="ECO:0000313" key="5">
    <source>
        <dbReference type="Proteomes" id="UP001500902"/>
    </source>
</evidence>
<evidence type="ECO:0000313" key="4">
    <source>
        <dbReference type="EMBL" id="GAA3643005.1"/>
    </source>
</evidence>